<dbReference type="STRING" id="45607.A0A2T0FMS1"/>
<dbReference type="GO" id="GO:0051131">
    <property type="term" value="P:chaperone-mediated protein complex assembly"/>
    <property type="evidence" value="ECO:0007669"/>
    <property type="project" value="TreeGrafter"/>
</dbReference>
<comment type="catalytic activity">
    <reaction evidence="6">
        <text>Hydrolysis of proteins in presence of ATP.</text>
        <dbReference type="EC" id="3.4.21.53"/>
    </reaction>
</comment>
<protein>
    <recommendedName>
        <fullName evidence="9">Lon protease homolog</fullName>
        <ecNumber evidence="9">3.4.21.-</ecNumber>
    </recommendedName>
</protein>
<evidence type="ECO:0000256" key="5">
    <source>
        <dbReference type="ARBA" id="ARBA00022840"/>
    </source>
</evidence>
<dbReference type="AlphaFoldDB" id="A0A2T0FMS1"/>
<dbReference type="Gene3D" id="3.40.50.300">
    <property type="entry name" value="P-loop containing nucleotide triphosphate hydrolases"/>
    <property type="match status" value="1"/>
</dbReference>
<dbReference type="PROSITE" id="PS51786">
    <property type="entry name" value="LON_PROTEOLYTIC"/>
    <property type="match status" value="1"/>
</dbReference>
<dbReference type="PROSITE" id="PS51787">
    <property type="entry name" value="LON_N"/>
    <property type="match status" value="1"/>
</dbReference>
<keyword evidence="14" id="KW-1185">Reference proteome</keyword>
<evidence type="ECO:0000313" key="14">
    <source>
        <dbReference type="Proteomes" id="UP000238350"/>
    </source>
</evidence>
<dbReference type="FunFam" id="3.40.50.300:FF:000021">
    <property type="entry name" value="Lon protease homolog"/>
    <property type="match status" value="1"/>
</dbReference>
<dbReference type="InterPro" id="IPR014721">
    <property type="entry name" value="Ribsml_uS5_D2-typ_fold_subgr"/>
</dbReference>
<accession>A0A2T0FMS1</accession>
<dbReference type="NCBIfam" id="TIGR00763">
    <property type="entry name" value="lon"/>
    <property type="match status" value="1"/>
</dbReference>
<name>A0A2T0FMS1_9ASCO</name>
<evidence type="ECO:0000256" key="7">
    <source>
        <dbReference type="PROSITE-ProRule" id="PRU01122"/>
    </source>
</evidence>
<keyword evidence="2 8" id="KW-0547">Nucleotide-binding</keyword>
<feature type="compositionally biased region" description="Basic and acidic residues" evidence="10">
    <location>
        <begin position="52"/>
        <end position="74"/>
    </location>
</feature>
<dbReference type="EMBL" id="NDIQ01000022">
    <property type="protein sequence ID" value="PRT56267.1"/>
    <property type="molecule type" value="Genomic_DNA"/>
</dbReference>
<dbReference type="InterPro" id="IPR054594">
    <property type="entry name" value="Lon_lid"/>
</dbReference>
<feature type="compositionally biased region" description="Basic and acidic residues" evidence="10">
    <location>
        <begin position="1029"/>
        <end position="1039"/>
    </location>
</feature>
<feature type="active site" evidence="7">
    <location>
        <position position="956"/>
    </location>
</feature>
<dbReference type="InterPro" id="IPR027065">
    <property type="entry name" value="Lon_Prtase"/>
</dbReference>
<dbReference type="Pfam" id="PF22667">
    <property type="entry name" value="Lon_lid"/>
    <property type="match status" value="1"/>
</dbReference>
<evidence type="ECO:0000256" key="2">
    <source>
        <dbReference type="ARBA" id="ARBA00022741"/>
    </source>
</evidence>
<dbReference type="Pfam" id="PF00004">
    <property type="entry name" value="AAA"/>
    <property type="match status" value="1"/>
</dbReference>
<keyword evidence="3 7" id="KW-0378">Hydrolase</keyword>
<feature type="active site" evidence="7">
    <location>
        <position position="913"/>
    </location>
</feature>
<dbReference type="GO" id="GO:0005759">
    <property type="term" value="C:mitochondrial matrix"/>
    <property type="evidence" value="ECO:0007669"/>
    <property type="project" value="TreeGrafter"/>
</dbReference>
<dbReference type="SMART" id="SM00464">
    <property type="entry name" value="LON"/>
    <property type="match status" value="1"/>
</dbReference>
<evidence type="ECO:0000256" key="1">
    <source>
        <dbReference type="ARBA" id="ARBA00022670"/>
    </source>
</evidence>
<comment type="caution">
    <text evidence="13">The sequence shown here is derived from an EMBL/GenBank/DDBJ whole genome shotgun (WGS) entry which is preliminary data.</text>
</comment>
<evidence type="ECO:0000256" key="3">
    <source>
        <dbReference type="ARBA" id="ARBA00022801"/>
    </source>
</evidence>
<dbReference type="PANTHER" id="PTHR43718:SF2">
    <property type="entry name" value="LON PROTEASE HOMOLOG, MITOCHONDRIAL"/>
    <property type="match status" value="1"/>
</dbReference>
<feature type="region of interest" description="Disordered" evidence="10">
    <location>
        <begin position="28"/>
        <end position="106"/>
    </location>
</feature>
<reference evidence="13 14" key="1">
    <citation type="submission" date="2017-04" db="EMBL/GenBank/DDBJ databases">
        <title>Genome sequencing of [Candida] sorbophila.</title>
        <authorList>
            <person name="Ahn J.O."/>
        </authorList>
    </citation>
    <scope>NUCLEOTIDE SEQUENCE [LARGE SCALE GENOMIC DNA]</scope>
    <source>
        <strain evidence="13 14">DS02</strain>
    </source>
</reference>
<evidence type="ECO:0000256" key="10">
    <source>
        <dbReference type="SAM" id="MobiDB-lite"/>
    </source>
</evidence>
<keyword evidence="5 8" id="KW-0067">ATP-binding</keyword>
<dbReference type="PROSITE" id="PS01046">
    <property type="entry name" value="LON_SER"/>
    <property type="match status" value="1"/>
</dbReference>
<dbReference type="RefSeq" id="XP_024666212.1">
    <property type="nucleotide sequence ID" value="XM_024810444.1"/>
</dbReference>
<proteinExistence type="inferred from homology"/>
<gene>
    <name evidence="13" type="ORF">B9G98_03887</name>
</gene>
<dbReference type="GO" id="GO:0016887">
    <property type="term" value="F:ATP hydrolysis activity"/>
    <property type="evidence" value="ECO:0007669"/>
    <property type="project" value="InterPro"/>
</dbReference>
<dbReference type="Pfam" id="PF02190">
    <property type="entry name" value="LON_substr_bdg"/>
    <property type="match status" value="1"/>
</dbReference>
<dbReference type="CDD" id="cd19500">
    <property type="entry name" value="RecA-like_Lon"/>
    <property type="match status" value="1"/>
</dbReference>
<dbReference type="InterPro" id="IPR004815">
    <property type="entry name" value="Lon_bac/euk-typ"/>
</dbReference>
<evidence type="ECO:0000256" key="4">
    <source>
        <dbReference type="ARBA" id="ARBA00022825"/>
    </source>
</evidence>
<dbReference type="SMART" id="SM00382">
    <property type="entry name" value="AAA"/>
    <property type="match status" value="1"/>
</dbReference>
<dbReference type="InterPro" id="IPR003111">
    <property type="entry name" value="Lon_prtase_N"/>
</dbReference>
<dbReference type="GO" id="GO:0004252">
    <property type="term" value="F:serine-type endopeptidase activity"/>
    <property type="evidence" value="ECO:0007669"/>
    <property type="project" value="UniProtKB-UniRule"/>
</dbReference>
<dbReference type="Gene3D" id="1.10.8.60">
    <property type="match status" value="1"/>
</dbReference>
<feature type="domain" description="Lon proteolytic" evidence="11">
    <location>
        <begin position="821"/>
        <end position="1007"/>
    </location>
</feature>
<dbReference type="GO" id="GO:0003697">
    <property type="term" value="F:single-stranded DNA binding"/>
    <property type="evidence" value="ECO:0007669"/>
    <property type="project" value="TreeGrafter"/>
</dbReference>
<evidence type="ECO:0000259" key="12">
    <source>
        <dbReference type="PROSITE" id="PS51787"/>
    </source>
</evidence>
<evidence type="ECO:0000313" key="13">
    <source>
        <dbReference type="EMBL" id="PRT56267.1"/>
    </source>
</evidence>
<dbReference type="FunFam" id="1.20.5.5270:FF:000001">
    <property type="entry name" value="Lon protease homolog, mitochondrial"/>
    <property type="match status" value="1"/>
</dbReference>
<dbReference type="PANTHER" id="PTHR43718">
    <property type="entry name" value="LON PROTEASE"/>
    <property type="match status" value="1"/>
</dbReference>
<dbReference type="GO" id="GO:0004176">
    <property type="term" value="F:ATP-dependent peptidase activity"/>
    <property type="evidence" value="ECO:0007669"/>
    <property type="project" value="UniProtKB-UniRule"/>
</dbReference>
<evidence type="ECO:0000259" key="11">
    <source>
        <dbReference type="PROSITE" id="PS51786"/>
    </source>
</evidence>
<dbReference type="PRINTS" id="PR00830">
    <property type="entry name" value="ENDOLAPTASE"/>
</dbReference>
<feature type="region of interest" description="Disordered" evidence="10">
    <location>
        <begin position="1019"/>
        <end position="1039"/>
    </location>
</feature>
<dbReference type="InterPro" id="IPR020568">
    <property type="entry name" value="Ribosomal_Su5_D2-typ_SF"/>
</dbReference>
<evidence type="ECO:0000256" key="6">
    <source>
        <dbReference type="ARBA" id="ARBA00050665"/>
    </source>
</evidence>
<feature type="compositionally biased region" description="Basic and acidic residues" evidence="10">
    <location>
        <begin position="768"/>
        <end position="781"/>
    </location>
</feature>
<dbReference type="InterPro" id="IPR003593">
    <property type="entry name" value="AAA+_ATPase"/>
</dbReference>
<dbReference type="GO" id="GO:0005524">
    <property type="term" value="F:ATP binding"/>
    <property type="evidence" value="ECO:0007669"/>
    <property type="project" value="UniProtKB-KW"/>
</dbReference>
<feature type="region of interest" description="Disordered" evidence="10">
    <location>
        <begin position="764"/>
        <end position="784"/>
    </location>
</feature>
<dbReference type="Gene3D" id="1.20.5.5270">
    <property type="match status" value="1"/>
</dbReference>
<sequence length="1039" mass="114655">MLYRARFAVQSARVARLGQFATARAFSGTRLVAKDKSDKPDKPDKPGQGADNVEKPKDKSPDSADGPKETVEKAKKAKNLNDALEKVAEDNLPNRGTPRLKNGAVAFNPKKPSGFGGAKSPPNSGVGAWEPNDTGEPITKNDKILPIQLQYRPVLPGMASHFTSRDPKLINAVSKLQESRQWDSRVVAVMSKKQIATTQLVTNVDDIYDVACCCRLQTIVMAHNSENQLTLYGTLFPLFRVRVGELVENVKGGTTITRSGEEPLAAESSKESPLDELTVQLMKGVTALPNEPYAINDEEVQQLCRKIIDGLNQMSAMSSSVKAEVEKFSQLISTDPGSDFSQPDFLADFAASLIPKNEGLQEILEITNIKERVRRVADLVGKEVTYMRVQEGIYKYGHDQTQQRNREMILHEYLRYIKKELGMEGDDKTKLADRFQERADSLEMPKDVRHVFEEEINKFRSLEPNAGEYNTVRTYLDWLTQLPWGKYSTDKFVIRKAMEILDKSHYGLKDVKDRILEFLAVGKLSGSVDGKIICLAGPPGVGKTSIAKSIAEALDRKFDRFSVGGLYDASEIKGHRRTYVASLPGRIVQALKRCQTLNPVILIDEIDKLGRGSSHGDPSAALLEVLDPEQNKNFQDTYLEVPIDLSRVLFVCTANNLEGIPAPLMDRMEIINIPGYLPEEKVSIAESYLSPHARKTSGLEHADITITPEALQRLVSKYTRESGVRGLNKTIEKIYRKLAFHFVRDLEAEDQSADVTKDVAPVAAVEGGKAESKPEAKKETDGPAAQIPEELVRSLKMAVGPSDLVKYIGVPSHARDRLFDHLPPGVSMGLGWTPTGGVPLFIESVIQEALSTKSTPRLTRTGQIGEVMNESTSIAYSFARMYMTKNYPRNRFLDFAVVHTHFPEGAIKKDGPSAGIAMATSLISLAMNLPVNNDVAMTGELTLTGKVLQIGGLREKAVAAKTLGAKTIVFPEDNRAEWEDLPEKVKEGIDARPVRDFREVFDVAFGAVDPAQVNAAWPELAKEPLPSENADRPKQLATP</sequence>
<dbReference type="Gene3D" id="1.20.58.1480">
    <property type="match status" value="1"/>
</dbReference>
<dbReference type="Pfam" id="PF05362">
    <property type="entry name" value="Lon_C"/>
    <property type="match status" value="1"/>
</dbReference>
<dbReference type="OrthoDB" id="2411602at2759"/>
<dbReference type="SUPFAM" id="SSF54211">
    <property type="entry name" value="Ribosomal protein S5 domain 2-like"/>
    <property type="match status" value="1"/>
</dbReference>
<feature type="compositionally biased region" description="Basic and acidic residues" evidence="10">
    <location>
        <begin position="32"/>
        <end position="45"/>
    </location>
</feature>
<dbReference type="InterPro" id="IPR008268">
    <property type="entry name" value="Peptidase_S16_AS"/>
</dbReference>
<evidence type="ECO:0000256" key="8">
    <source>
        <dbReference type="RuleBase" id="RU000591"/>
    </source>
</evidence>
<evidence type="ECO:0000256" key="9">
    <source>
        <dbReference type="RuleBase" id="RU000592"/>
    </source>
</evidence>
<dbReference type="InterPro" id="IPR003959">
    <property type="entry name" value="ATPase_AAA_core"/>
</dbReference>
<feature type="domain" description="Lon N-terminal" evidence="12">
    <location>
        <begin position="142"/>
        <end position="384"/>
    </location>
</feature>
<comment type="similarity">
    <text evidence="7 8">Belongs to the peptidase S16 family.</text>
</comment>
<dbReference type="Proteomes" id="UP000238350">
    <property type="component" value="Unassembled WGS sequence"/>
</dbReference>
<dbReference type="InterPro" id="IPR027417">
    <property type="entry name" value="P-loop_NTPase"/>
</dbReference>
<organism evidence="13 14">
    <name type="scientific">Wickerhamiella sorbophila</name>
    <dbReference type="NCBI Taxonomy" id="45607"/>
    <lineage>
        <taxon>Eukaryota</taxon>
        <taxon>Fungi</taxon>
        <taxon>Dikarya</taxon>
        <taxon>Ascomycota</taxon>
        <taxon>Saccharomycotina</taxon>
        <taxon>Dipodascomycetes</taxon>
        <taxon>Dipodascales</taxon>
        <taxon>Trichomonascaceae</taxon>
        <taxon>Wickerhamiella</taxon>
    </lineage>
</organism>
<dbReference type="GO" id="GO:0006515">
    <property type="term" value="P:protein quality control for misfolded or incompletely synthesized proteins"/>
    <property type="evidence" value="ECO:0007669"/>
    <property type="project" value="TreeGrafter"/>
</dbReference>
<dbReference type="SUPFAM" id="SSF52540">
    <property type="entry name" value="P-loop containing nucleoside triphosphate hydrolases"/>
    <property type="match status" value="1"/>
</dbReference>
<dbReference type="GeneID" id="36517635"/>
<keyword evidence="1 7" id="KW-0645">Protease</keyword>
<keyword evidence="4 7" id="KW-0720">Serine protease</keyword>
<dbReference type="InterPro" id="IPR008269">
    <property type="entry name" value="Lon_proteolytic"/>
</dbReference>
<dbReference type="GO" id="GO:0007005">
    <property type="term" value="P:mitochondrion organization"/>
    <property type="evidence" value="ECO:0007669"/>
    <property type="project" value="TreeGrafter"/>
</dbReference>
<dbReference type="EC" id="3.4.21.-" evidence="9"/>
<dbReference type="Gene3D" id="3.30.230.10">
    <property type="match status" value="1"/>
</dbReference>